<evidence type="ECO:0000256" key="4">
    <source>
        <dbReference type="ARBA" id="ARBA00023136"/>
    </source>
</evidence>
<dbReference type="STRING" id="555778.Hneap_0709"/>
<reference evidence="9 10" key="1">
    <citation type="submission" date="2009-10" db="EMBL/GenBank/DDBJ databases">
        <title>Complete sequence of Halothiobacillus neapolitanus c2.</title>
        <authorList>
            <consortium name="US DOE Joint Genome Institute"/>
            <person name="Lucas S."/>
            <person name="Copeland A."/>
            <person name="Lapidus A."/>
            <person name="Glavina del Rio T."/>
            <person name="Tice H."/>
            <person name="Bruce D."/>
            <person name="Goodwin L."/>
            <person name="Pitluck S."/>
            <person name="Davenport K."/>
            <person name="Brettin T."/>
            <person name="Detter J.C."/>
            <person name="Han C."/>
            <person name="Tapia R."/>
            <person name="Larimer F."/>
            <person name="Land M."/>
            <person name="Hauser L."/>
            <person name="Kyrpides N."/>
            <person name="Mikhailova N."/>
            <person name="Kerfeld C."/>
            <person name="Cannon G."/>
            <person name="Heinhort S."/>
        </authorList>
    </citation>
    <scope>NUCLEOTIDE SEQUENCE [LARGE SCALE GENOMIC DNA]</scope>
    <source>
        <strain evidence="10">ATCC 23641 / c2</strain>
    </source>
</reference>
<dbReference type="PANTHER" id="PTHR38766">
    <property type="entry name" value="FLAGELLAR PROTEIN FLIO"/>
    <property type="match status" value="1"/>
</dbReference>
<feature type="transmembrane region" description="Helical" evidence="7">
    <location>
        <begin position="87"/>
        <end position="109"/>
    </location>
</feature>
<evidence type="ECO:0000256" key="1">
    <source>
        <dbReference type="ARBA" id="ARBA00022475"/>
    </source>
</evidence>
<dbReference type="Proteomes" id="UP000009102">
    <property type="component" value="Chromosome"/>
</dbReference>
<sequence length="211" mass="23014">MYEFCLQRAGLMRDDSFAGWLRHYFHAKWRLPLPMIFLGLALVFGNPSAALAADVASATPAQTHAAESVASPTSPKPELFDPLSSGYLLKLVFSLVIVLALMFVVVWLLKRTGRFNGRAGSYPLHVLAQMPVGTRERVLLIAVGDRQMLLGVSQGHIEPLGWVDPPLSPDTISKSNPLEGAFAQLMKNNMSQRPPSGGTVDTSDVKRESSQ</sequence>
<feature type="region of interest" description="Disordered" evidence="8">
    <location>
        <begin position="187"/>
        <end position="211"/>
    </location>
</feature>
<evidence type="ECO:0000256" key="6">
    <source>
        <dbReference type="ARBA" id="ARBA00037937"/>
    </source>
</evidence>
<keyword evidence="2 7" id="KW-0812">Transmembrane</keyword>
<keyword evidence="9" id="KW-0966">Cell projection</keyword>
<evidence type="ECO:0000313" key="9">
    <source>
        <dbReference type="EMBL" id="ACX95559.1"/>
    </source>
</evidence>
<keyword evidence="3 7" id="KW-1133">Transmembrane helix</keyword>
<keyword evidence="10" id="KW-1185">Reference proteome</keyword>
<dbReference type="GO" id="GO:0009425">
    <property type="term" value="C:bacterial-type flagellum basal body"/>
    <property type="evidence" value="ECO:0007669"/>
    <property type="project" value="UniProtKB-SubCell"/>
</dbReference>
<dbReference type="HOGENOM" id="CLU_1303451_0_0_6"/>
<dbReference type="AlphaFoldDB" id="D0KYN6"/>
<name>D0KYN6_HALNC</name>
<comment type="similarity">
    <text evidence="6 7">Belongs to the FliO/MopB family.</text>
</comment>
<keyword evidence="5 7" id="KW-0975">Bacterial flagellum</keyword>
<feature type="compositionally biased region" description="Polar residues" evidence="8">
    <location>
        <begin position="187"/>
        <end position="202"/>
    </location>
</feature>
<gene>
    <name evidence="9" type="ordered locus">Hneap_0709</name>
</gene>
<dbReference type="EMBL" id="CP001801">
    <property type="protein sequence ID" value="ACX95559.1"/>
    <property type="molecule type" value="Genomic_DNA"/>
</dbReference>
<proteinExistence type="inferred from homology"/>
<dbReference type="InterPro" id="IPR052205">
    <property type="entry name" value="FliO/MopB"/>
</dbReference>
<dbReference type="InterPro" id="IPR022781">
    <property type="entry name" value="Flagellar_biosynth_FliO"/>
</dbReference>
<keyword evidence="9" id="KW-0282">Flagellum</keyword>
<accession>D0KYN6</accession>
<dbReference type="KEGG" id="hna:Hneap_0709"/>
<evidence type="ECO:0000256" key="5">
    <source>
        <dbReference type="ARBA" id="ARBA00023143"/>
    </source>
</evidence>
<dbReference type="NCBIfam" id="TIGR03500">
    <property type="entry name" value="FliO_TIGR"/>
    <property type="match status" value="1"/>
</dbReference>
<evidence type="ECO:0000256" key="3">
    <source>
        <dbReference type="ARBA" id="ARBA00022989"/>
    </source>
</evidence>
<comment type="subcellular location">
    <subcellularLocation>
        <location evidence="7">Cell membrane</location>
    </subcellularLocation>
    <subcellularLocation>
        <location evidence="7">Bacterial flagellum basal body</location>
    </subcellularLocation>
</comment>
<evidence type="ECO:0000256" key="2">
    <source>
        <dbReference type="ARBA" id="ARBA00022692"/>
    </source>
</evidence>
<dbReference type="GO" id="GO:0005886">
    <property type="term" value="C:plasma membrane"/>
    <property type="evidence" value="ECO:0007669"/>
    <property type="project" value="UniProtKB-SubCell"/>
</dbReference>
<evidence type="ECO:0000256" key="7">
    <source>
        <dbReference type="RuleBase" id="RU362064"/>
    </source>
</evidence>
<keyword evidence="4 7" id="KW-0472">Membrane</keyword>
<dbReference type="GO" id="GO:0044781">
    <property type="term" value="P:bacterial-type flagellum organization"/>
    <property type="evidence" value="ECO:0007669"/>
    <property type="project" value="UniProtKB-UniRule"/>
</dbReference>
<keyword evidence="9" id="KW-0969">Cilium</keyword>
<evidence type="ECO:0000256" key="8">
    <source>
        <dbReference type="SAM" id="MobiDB-lite"/>
    </source>
</evidence>
<organism evidence="9 10">
    <name type="scientific">Halothiobacillus neapolitanus (strain ATCC 23641 / DSM 15147 / CIP 104769 / NCIMB 8539 / c2)</name>
    <name type="common">Thiobacillus neapolitanus</name>
    <dbReference type="NCBI Taxonomy" id="555778"/>
    <lineage>
        <taxon>Bacteria</taxon>
        <taxon>Pseudomonadati</taxon>
        <taxon>Pseudomonadota</taxon>
        <taxon>Gammaproteobacteria</taxon>
        <taxon>Chromatiales</taxon>
        <taxon>Halothiobacillaceae</taxon>
        <taxon>Halothiobacillus</taxon>
    </lineage>
</organism>
<dbReference type="eggNOG" id="COG3190">
    <property type="taxonomic scope" value="Bacteria"/>
</dbReference>
<dbReference type="PANTHER" id="PTHR38766:SF1">
    <property type="entry name" value="FLAGELLAR PROTEIN FLIO"/>
    <property type="match status" value="1"/>
</dbReference>
<protein>
    <recommendedName>
        <fullName evidence="7">Flagellar protein</fullName>
    </recommendedName>
</protein>
<evidence type="ECO:0000313" key="10">
    <source>
        <dbReference type="Proteomes" id="UP000009102"/>
    </source>
</evidence>
<dbReference type="Pfam" id="PF04347">
    <property type="entry name" value="FliO"/>
    <property type="match status" value="1"/>
</dbReference>
<keyword evidence="1 7" id="KW-1003">Cell membrane</keyword>